<keyword evidence="2" id="KW-1133">Transmembrane helix</keyword>
<proteinExistence type="predicted"/>
<dbReference type="Proteomes" id="UP000188613">
    <property type="component" value="Unassembled WGS sequence"/>
</dbReference>
<keyword evidence="1" id="KW-0175">Coiled coil</keyword>
<dbReference type="Pfam" id="PF19610">
    <property type="entry name" value="DUF6115"/>
    <property type="match status" value="1"/>
</dbReference>
<dbReference type="OrthoDB" id="1708317at2"/>
<protein>
    <recommendedName>
        <fullName evidence="5">Swarming motility protein SwrB</fullName>
    </recommendedName>
</protein>
<gene>
    <name evidence="3" type="ORF">BTO28_00840</name>
</gene>
<feature type="transmembrane region" description="Helical" evidence="2">
    <location>
        <begin position="6"/>
        <end position="24"/>
    </location>
</feature>
<evidence type="ECO:0000313" key="3">
    <source>
        <dbReference type="EMBL" id="OMP68629.1"/>
    </source>
</evidence>
<feature type="coiled-coil region" evidence="1">
    <location>
        <begin position="30"/>
        <end position="72"/>
    </location>
</feature>
<sequence>MTTFLMTISLLLHAVSLLAFILLFQRQNIMKKTEKKMQQMAAETEEMMTAFLMDLKEENEQLITQLSKTQYKRNETMPEPDEEKVNAVQLPPVVPRKTAAKAYAGIKKEPKQPSEQSTIEKMMELKKQGLSDEDIARKLQIGVTEVQLGLKFQRNQ</sequence>
<evidence type="ECO:0008006" key="5">
    <source>
        <dbReference type="Google" id="ProtNLM"/>
    </source>
</evidence>
<keyword evidence="2" id="KW-0812">Transmembrane</keyword>
<evidence type="ECO:0000313" key="4">
    <source>
        <dbReference type="Proteomes" id="UP000188613"/>
    </source>
</evidence>
<evidence type="ECO:0000256" key="2">
    <source>
        <dbReference type="SAM" id="Phobius"/>
    </source>
</evidence>
<accession>A0A1V2ACC3</accession>
<dbReference type="EMBL" id="MSFI01000001">
    <property type="protein sequence ID" value="OMP68629.1"/>
    <property type="molecule type" value="Genomic_DNA"/>
</dbReference>
<name>A0A1V2ACC3_9BACI</name>
<dbReference type="AlphaFoldDB" id="A0A1V2ACC3"/>
<evidence type="ECO:0000256" key="1">
    <source>
        <dbReference type="SAM" id="Coils"/>
    </source>
</evidence>
<dbReference type="InterPro" id="IPR046118">
    <property type="entry name" value="DUF6115"/>
</dbReference>
<keyword evidence="4" id="KW-1185">Reference proteome</keyword>
<keyword evidence="2" id="KW-0472">Membrane</keyword>
<dbReference type="RefSeq" id="WP_076763049.1">
    <property type="nucleotide sequence ID" value="NZ_MSFI01000001.1"/>
</dbReference>
<organism evidence="3 4">
    <name type="scientific">Domibacillus epiphyticus</name>
    <dbReference type="NCBI Taxonomy" id="1714355"/>
    <lineage>
        <taxon>Bacteria</taxon>
        <taxon>Bacillati</taxon>
        <taxon>Bacillota</taxon>
        <taxon>Bacilli</taxon>
        <taxon>Bacillales</taxon>
        <taxon>Bacillaceae</taxon>
        <taxon>Domibacillus</taxon>
    </lineage>
</organism>
<dbReference type="STRING" id="1714355.BTO28_00840"/>
<comment type="caution">
    <text evidence="3">The sequence shown here is derived from an EMBL/GenBank/DDBJ whole genome shotgun (WGS) entry which is preliminary data.</text>
</comment>
<reference evidence="3 4" key="1">
    <citation type="submission" date="2016-12" db="EMBL/GenBank/DDBJ databases">
        <title>Domibacillus sp. SAB 38T whole genome sequencing.</title>
        <authorList>
            <person name="Verma A."/>
            <person name="Ojha A.K."/>
            <person name="Krishnamurthi S."/>
        </authorList>
    </citation>
    <scope>NUCLEOTIDE SEQUENCE [LARGE SCALE GENOMIC DNA]</scope>
    <source>
        <strain evidence="3 4">SAB 38</strain>
    </source>
</reference>